<sequence length="191" mass="20892">CLGACRAAPQRWRPPRSPLDRPRRGDRPWPLAPSSARGGRPRSRRRGPRSRSASLCPSLPAAPSTSWRAWSRKAWTSGRDSPSSSRTGPAPGPRSAAAPWPRRRPTATRGPCPTWRATPSRRRSTATCATIRSPTSRISGSSRRTPRPACPTRPSPPAASRTWCGWRRAKGRADGGGAAQPRALPRRRPRH</sequence>
<accession>A0A6J4J223</accession>
<dbReference type="AlphaFoldDB" id="A0A6J4J223"/>
<protein>
    <submittedName>
        <fullName evidence="2">BUG/TctC family periplasmic protein</fullName>
    </submittedName>
</protein>
<organism evidence="2">
    <name type="scientific">uncultured Acetobacteraceae bacterium</name>
    <dbReference type="NCBI Taxonomy" id="169975"/>
    <lineage>
        <taxon>Bacteria</taxon>
        <taxon>Pseudomonadati</taxon>
        <taxon>Pseudomonadota</taxon>
        <taxon>Alphaproteobacteria</taxon>
        <taxon>Acetobacterales</taxon>
        <taxon>Acetobacteraceae</taxon>
        <taxon>environmental samples</taxon>
    </lineage>
</organism>
<proteinExistence type="predicted"/>
<feature type="compositionally biased region" description="Basic and acidic residues" evidence="1">
    <location>
        <begin position="18"/>
        <end position="27"/>
    </location>
</feature>
<name>A0A6J4J223_9PROT</name>
<reference evidence="2" key="1">
    <citation type="submission" date="2020-02" db="EMBL/GenBank/DDBJ databases">
        <authorList>
            <person name="Meier V. D."/>
        </authorList>
    </citation>
    <scope>NUCLEOTIDE SEQUENCE</scope>
    <source>
        <strain evidence="2">AVDCRST_MAG08</strain>
    </source>
</reference>
<feature type="compositionally biased region" description="Low complexity" evidence="1">
    <location>
        <begin position="107"/>
        <end position="118"/>
    </location>
</feature>
<gene>
    <name evidence="2" type="ORF">AVDCRST_MAG08-3014</name>
</gene>
<feature type="region of interest" description="Disordered" evidence="1">
    <location>
        <begin position="1"/>
        <end position="191"/>
    </location>
</feature>
<feature type="compositionally biased region" description="Low complexity" evidence="1">
    <location>
        <begin position="86"/>
        <end position="100"/>
    </location>
</feature>
<feature type="compositionally biased region" description="Pro residues" evidence="1">
    <location>
        <begin position="148"/>
        <end position="157"/>
    </location>
</feature>
<feature type="compositionally biased region" description="Low complexity" evidence="1">
    <location>
        <begin position="28"/>
        <end position="38"/>
    </location>
</feature>
<evidence type="ECO:0000256" key="1">
    <source>
        <dbReference type="SAM" id="MobiDB-lite"/>
    </source>
</evidence>
<feature type="compositionally biased region" description="Basic residues" evidence="1">
    <location>
        <begin position="39"/>
        <end position="49"/>
    </location>
</feature>
<evidence type="ECO:0000313" key="2">
    <source>
        <dbReference type="EMBL" id="CAA9267366.1"/>
    </source>
</evidence>
<feature type="non-terminal residue" evidence="2">
    <location>
        <position position="1"/>
    </location>
</feature>
<dbReference type="EMBL" id="CADCTG010000222">
    <property type="protein sequence ID" value="CAA9267366.1"/>
    <property type="molecule type" value="Genomic_DNA"/>
</dbReference>
<feature type="non-terminal residue" evidence="2">
    <location>
        <position position="191"/>
    </location>
</feature>